<accession>A0A1X7RR61</accession>
<proteinExistence type="predicted"/>
<dbReference type="AlphaFoldDB" id="A0A1X7RR61"/>
<name>A0A1X7RR61_ZYMT9</name>
<protein>
    <submittedName>
        <fullName evidence="2">Uncharacterized protein</fullName>
    </submittedName>
</protein>
<evidence type="ECO:0000313" key="3">
    <source>
        <dbReference type="Proteomes" id="UP000215127"/>
    </source>
</evidence>
<evidence type="ECO:0000313" key="2">
    <source>
        <dbReference type="EMBL" id="SMQ49691.1"/>
    </source>
</evidence>
<reference evidence="2 3" key="1">
    <citation type="submission" date="2016-06" db="EMBL/GenBank/DDBJ databases">
        <authorList>
            <person name="Kjaerup R.B."/>
            <person name="Dalgaard T.S."/>
            <person name="Juul-Madsen H.R."/>
        </authorList>
    </citation>
    <scope>NUCLEOTIDE SEQUENCE [LARGE SCALE GENOMIC DNA]</scope>
</reference>
<gene>
    <name evidence="2" type="ORF">ZT3D7_G4842</name>
</gene>
<feature type="chain" id="PRO_5012101040" evidence="1">
    <location>
        <begin position="17"/>
        <end position="107"/>
    </location>
</feature>
<evidence type="ECO:0000256" key="1">
    <source>
        <dbReference type="SAM" id="SignalP"/>
    </source>
</evidence>
<dbReference type="Proteomes" id="UP000215127">
    <property type="component" value="Chromosome 4"/>
</dbReference>
<feature type="signal peptide" evidence="1">
    <location>
        <begin position="1"/>
        <end position="16"/>
    </location>
</feature>
<keyword evidence="3" id="KW-1185">Reference proteome</keyword>
<keyword evidence="1" id="KW-0732">Signal</keyword>
<dbReference type="EMBL" id="LT853695">
    <property type="protein sequence ID" value="SMQ49691.1"/>
    <property type="molecule type" value="Genomic_DNA"/>
</dbReference>
<sequence length="107" mass="11621">MRFAPVFAVLIGSSIADFICVKNGHKMRTDMEKSVAADPNSPAWRYCPEDFGCCFSRKAAPIPSNQDNEVFYICSQSQACDPVHGNECGPNEFDGTANCSCGPEESC</sequence>
<organism evidence="2 3">
    <name type="scientific">Zymoseptoria tritici (strain ST99CH_3D7)</name>
    <dbReference type="NCBI Taxonomy" id="1276538"/>
    <lineage>
        <taxon>Eukaryota</taxon>
        <taxon>Fungi</taxon>
        <taxon>Dikarya</taxon>
        <taxon>Ascomycota</taxon>
        <taxon>Pezizomycotina</taxon>
        <taxon>Dothideomycetes</taxon>
        <taxon>Dothideomycetidae</taxon>
        <taxon>Mycosphaerellales</taxon>
        <taxon>Mycosphaerellaceae</taxon>
        <taxon>Zymoseptoria</taxon>
    </lineage>
</organism>